<reference evidence="2 3" key="1">
    <citation type="submission" date="2018-09" db="EMBL/GenBank/DDBJ databases">
        <title>Genomic investigation of the strawberry pathogen Phytophthora fragariae indicates pathogenicity is determined by transcriptional variation in three key races.</title>
        <authorList>
            <person name="Adams T.M."/>
            <person name="Armitage A.D."/>
            <person name="Sobczyk M.K."/>
            <person name="Bates H.J."/>
            <person name="Dunwell J.M."/>
            <person name="Nellist C.F."/>
            <person name="Harrison R.J."/>
        </authorList>
    </citation>
    <scope>NUCLEOTIDE SEQUENCE [LARGE SCALE GENOMIC DNA]</scope>
    <source>
        <strain evidence="2 3">ONT-3</strain>
    </source>
</reference>
<sequence>MLLHALSTSTTAAGATTALLLQAPTSQVGHSLQLRSTHPQDSPPPNQGTGDDESSGVGQDSASRPVSPQPVVSRTGVLDFDAVVDHVRAGVLPSHDRSSPGMQNTPPARFTLPPPRNLVGESFIVGI</sequence>
<feature type="region of interest" description="Disordered" evidence="1">
    <location>
        <begin position="27"/>
        <end position="74"/>
    </location>
</feature>
<proteinExistence type="predicted"/>
<feature type="compositionally biased region" description="Polar residues" evidence="1">
    <location>
        <begin position="56"/>
        <end position="72"/>
    </location>
</feature>
<comment type="caution">
    <text evidence="2">The sequence shown here is derived from an EMBL/GenBank/DDBJ whole genome shotgun (WGS) entry which is preliminary data.</text>
</comment>
<gene>
    <name evidence="2" type="ORF">PF010_g32338</name>
</gene>
<dbReference type="AlphaFoldDB" id="A0A6G0JEY5"/>
<accession>A0A6G0JEY5</accession>
<feature type="compositionally biased region" description="Polar residues" evidence="1">
    <location>
        <begin position="27"/>
        <end position="40"/>
    </location>
</feature>
<evidence type="ECO:0000313" key="2">
    <source>
        <dbReference type="EMBL" id="KAE9054907.1"/>
    </source>
</evidence>
<feature type="region of interest" description="Disordered" evidence="1">
    <location>
        <begin position="91"/>
        <end position="114"/>
    </location>
</feature>
<evidence type="ECO:0000256" key="1">
    <source>
        <dbReference type="SAM" id="MobiDB-lite"/>
    </source>
</evidence>
<organism evidence="2 3">
    <name type="scientific">Phytophthora fragariae</name>
    <dbReference type="NCBI Taxonomy" id="53985"/>
    <lineage>
        <taxon>Eukaryota</taxon>
        <taxon>Sar</taxon>
        <taxon>Stramenopiles</taxon>
        <taxon>Oomycota</taxon>
        <taxon>Peronosporomycetes</taxon>
        <taxon>Peronosporales</taxon>
        <taxon>Peronosporaceae</taxon>
        <taxon>Phytophthora</taxon>
    </lineage>
</organism>
<protein>
    <submittedName>
        <fullName evidence="2">Uncharacterized protein</fullName>
    </submittedName>
</protein>
<dbReference type="EMBL" id="QXFX01009165">
    <property type="protein sequence ID" value="KAE9054907.1"/>
    <property type="molecule type" value="Genomic_DNA"/>
</dbReference>
<feature type="non-terminal residue" evidence="2">
    <location>
        <position position="127"/>
    </location>
</feature>
<name>A0A6G0JEY5_9STRA</name>
<dbReference type="Proteomes" id="UP000488956">
    <property type="component" value="Unassembled WGS sequence"/>
</dbReference>
<evidence type="ECO:0000313" key="3">
    <source>
        <dbReference type="Proteomes" id="UP000488956"/>
    </source>
</evidence>